<reference evidence="1 2" key="1">
    <citation type="journal article" date="2013" name="Biodegradation">
        <title>Quantitative proteomic analysis of ibuprofen-degrading Patulibacter sp. strain I11.</title>
        <authorList>
            <person name="Almeida B."/>
            <person name="Kjeldal H."/>
            <person name="Lolas I."/>
            <person name="Knudsen A.D."/>
            <person name="Carvalho G."/>
            <person name="Nielsen K.L."/>
            <person name="Barreto Crespo M.T."/>
            <person name="Stensballe A."/>
            <person name="Nielsen J.L."/>
        </authorList>
    </citation>
    <scope>NUCLEOTIDE SEQUENCE [LARGE SCALE GENOMIC DNA]</scope>
    <source>
        <strain evidence="1 2">I11</strain>
    </source>
</reference>
<proteinExistence type="predicted"/>
<organism evidence="1 2">
    <name type="scientific">Patulibacter medicamentivorans</name>
    <dbReference type="NCBI Taxonomy" id="1097667"/>
    <lineage>
        <taxon>Bacteria</taxon>
        <taxon>Bacillati</taxon>
        <taxon>Actinomycetota</taxon>
        <taxon>Thermoleophilia</taxon>
        <taxon>Solirubrobacterales</taxon>
        <taxon>Patulibacteraceae</taxon>
        <taxon>Patulibacter</taxon>
    </lineage>
</organism>
<dbReference type="Proteomes" id="UP000005143">
    <property type="component" value="Unassembled WGS sequence"/>
</dbReference>
<comment type="caution">
    <text evidence="1">The sequence shown here is derived from an EMBL/GenBank/DDBJ whole genome shotgun (WGS) entry which is preliminary data.</text>
</comment>
<dbReference type="EMBL" id="AGUD01000216">
    <property type="protein sequence ID" value="EHN10535.1"/>
    <property type="molecule type" value="Genomic_DNA"/>
</dbReference>
<evidence type="ECO:0000313" key="2">
    <source>
        <dbReference type="Proteomes" id="UP000005143"/>
    </source>
</evidence>
<sequence length="57" mass="6636">MPQRELNEQDAFPRAGFRARRWQRFERDLALWLSTPEGRFAAWRAAQAVAGAAHPRD</sequence>
<evidence type="ECO:0000313" key="1">
    <source>
        <dbReference type="EMBL" id="EHN10535.1"/>
    </source>
</evidence>
<keyword evidence="2" id="KW-1185">Reference proteome</keyword>
<accession>H0E740</accession>
<protein>
    <submittedName>
        <fullName evidence="1">Uncharacterized protein</fullName>
    </submittedName>
</protein>
<name>H0E740_9ACTN</name>
<dbReference type="AlphaFoldDB" id="H0E740"/>
<dbReference type="RefSeq" id="WP_007575913.1">
    <property type="nucleotide sequence ID" value="NZ_AGUD01000216.1"/>
</dbReference>
<gene>
    <name evidence="1" type="ORF">PAI11_26420</name>
</gene>